<dbReference type="InterPro" id="IPR011050">
    <property type="entry name" value="Pectin_lyase_fold/virulence"/>
</dbReference>
<protein>
    <submittedName>
        <fullName evidence="6">Glycoside hydrolase family 28 protein</fullName>
    </submittedName>
</protein>
<name>A0ABS9CEG4_9BACT</name>
<keyword evidence="3 4" id="KW-0326">Glycosidase</keyword>
<dbReference type="InterPro" id="IPR000743">
    <property type="entry name" value="Glyco_hydro_28"/>
</dbReference>
<gene>
    <name evidence="6" type="ORF">I6E12_03400</name>
</gene>
<evidence type="ECO:0000256" key="3">
    <source>
        <dbReference type="ARBA" id="ARBA00023295"/>
    </source>
</evidence>
<evidence type="ECO:0000256" key="1">
    <source>
        <dbReference type="ARBA" id="ARBA00008834"/>
    </source>
</evidence>
<organism evidence="6 7">
    <name type="scientific">Xylanibacter brevis</name>
    <dbReference type="NCBI Taxonomy" id="83231"/>
    <lineage>
        <taxon>Bacteria</taxon>
        <taxon>Pseudomonadati</taxon>
        <taxon>Bacteroidota</taxon>
        <taxon>Bacteroidia</taxon>
        <taxon>Bacteroidales</taxon>
        <taxon>Prevotellaceae</taxon>
        <taxon>Xylanibacter</taxon>
    </lineage>
</organism>
<dbReference type="Proteomes" id="UP001200470">
    <property type="component" value="Unassembled WGS sequence"/>
</dbReference>
<feature type="signal peptide" evidence="5">
    <location>
        <begin position="1"/>
        <end position="19"/>
    </location>
</feature>
<dbReference type="EMBL" id="JADYTN010000005">
    <property type="protein sequence ID" value="MCF2563157.1"/>
    <property type="molecule type" value="Genomic_DNA"/>
</dbReference>
<keyword evidence="5" id="KW-0732">Signal</keyword>
<dbReference type="PANTHER" id="PTHR31339:SF9">
    <property type="entry name" value="PLASMIN AND FIBRONECTIN-BINDING PROTEIN A"/>
    <property type="match status" value="1"/>
</dbReference>
<dbReference type="Pfam" id="PF00295">
    <property type="entry name" value="Glyco_hydro_28"/>
    <property type="match status" value="1"/>
</dbReference>
<keyword evidence="7" id="KW-1185">Reference proteome</keyword>
<evidence type="ECO:0000256" key="4">
    <source>
        <dbReference type="RuleBase" id="RU361169"/>
    </source>
</evidence>
<evidence type="ECO:0000256" key="2">
    <source>
        <dbReference type="ARBA" id="ARBA00022801"/>
    </source>
</evidence>
<dbReference type="PROSITE" id="PS00502">
    <property type="entry name" value="POLYGALACTURONASE"/>
    <property type="match status" value="1"/>
</dbReference>
<dbReference type="RefSeq" id="WP_301637591.1">
    <property type="nucleotide sequence ID" value="NZ_JADYTN010000005.1"/>
</dbReference>
<dbReference type="SMART" id="SM00710">
    <property type="entry name" value="PbH1"/>
    <property type="match status" value="6"/>
</dbReference>
<accession>A0ABS9CEG4</accession>
<reference evidence="6 7" key="1">
    <citation type="submission" date="2020-12" db="EMBL/GenBank/DDBJ databases">
        <title>Whole genome sequences of gut porcine anaerobes.</title>
        <authorList>
            <person name="Kubasova T."/>
            <person name="Jahodarova E."/>
            <person name="Rychlik I."/>
        </authorList>
    </citation>
    <scope>NUCLEOTIDE SEQUENCE [LARGE SCALE GENOMIC DNA]</scope>
    <source>
        <strain evidence="6 7">An925</strain>
    </source>
</reference>
<dbReference type="SUPFAM" id="SSF51126">
    <property type="entry name" value="Pectin lyase-like"/>
    <property type="match status" value="1"/>
</dbReference>
<comment type="similarity">
    <text evidence="1 4">Belongs to the glycosyl hydrolase 28 family.</text>
</comment>
<comment type="caution">
    <text evidence="6">The sequence shown here is derived from an EMBL/GenBank/DDBJ whole genome shotgun (WGS) entry which is preliminary data.</text>
</comment>
<keyword evidence="2 4" id="KW-0378">Hydrolase</keyword>
<evidence type="ECO:0000256" key="5">
    <source>
        <dbReference type="SAM" id="SignalP"/>
    </source>
</evidence>
<proteinExistence type="inferred from homology"/>
<dbReference type="InterPro" id="IPR012334">
    <property type="entry name" value="Pectin_lyas_fold"/>
</dbReference>
<dbReference type="InterPro" id="IPR051801">
    <property type="entry name" value="GH28_Enzymes"/>
</dbReference>
<evidence type="ECO:0000313" key="7">
    <source>
        <dbReference type="Proteomes" id="UP001200470"/>
    </source>
</evidence>
<dbReference type="PANTHER" id="PTHR31339">
    <property type="entry name" value="PECTIN LYASE-RELATED"/>
    <property type="match status" value="1"/>
</dbReference>
<feature type="chain" id="PRO_5045679946" evidence="5">
    <location>
        <begin position="20"/>
        <end position="525"/>
    </location>
</feature>
<evidence type="ECO:0000313" key="6">
    <source>
        <dbReference type="EMBL" id="MCF2563157.1"/>
    </source>
</evidence>
<sequence length="525" mass="57447">MRKLFAIVAACLMSMGANAACGDNYDELYTNLPFEMNKVTRPQFPDNEVNLRDFGAVGDGSSLCTDAFRKAIEALSAKGGGRLTVPQGVWFTGPIVLKSNINLHLEKGAIILFSPDDALYPFIHTSFEGLDTRRCQSPISGNNLTNVAITGQGAIDGNGEFWRPLKKQKVTEAQWKAITSRGGAFKRADYWFPTEGALNADNNANMNVPATPSSEAEWNAMKRFLRPVMISLVSCKNVWLKGVTFQNSPAWNIHPLMCENVLIEDVLVRNPSYAQNGDGLDLESCKNALIVNSTFDVGDDGICIKSGKDADGRKRGIPCENVIVSGCTVFKGHGGFVVGSEMSGGVKNIMVSDCQFLGTDVGLRFKSTRGRGGVVENIYIRDMSMFDIQTDVITFDLYYGGKSAVEALTDGDEKKQQSVPVFKVDETTPCFRNIDIQHVICRTARRAAYFNGLPEMPVSNINIRDLEVNNVKEGIVVNHTKGVTLNDIHVQTTGHIFKANNSTDITINGKSYKKLPKEGLSLDTL</sequence>
<dbReference type="InterPro" id="IPR006626">
    <property type="entry name" value="PbH1"/>
</dbReference>
<dbReference type="Gene3D" id="2.160.20.10">
    <property type="entry name" value="Single-stranded right-handed beta-helix, Pectin lyase-like"/>
    <property type="match status" value="1"/>
</dbReference>
<dbReference type="GO" id="GO:0016787">
    <property type="term" value="F:hydrolase activity"/>
    <property type="evidence" value="ECO:0007669"/>
    <property type="project" value="UniProtKB-KW"/>
</dbReference>